<name>A0A6J5SKK0_9CAUD</name>
<evidence type="ECO:0000313" key="1">
    <source>
        <dbReference type="EMBL" id="CAB4172482.1"/>
    </source>
</evidence>
<proteinExistence type="predicted"/>
<evidence type="ECO:0000313" key="2">
    <source>
        <dbReference type="EMBL" id="CAB4214360.1"/>
    </source>
</evidence>
<organism evidence="2">
    <name type="scientific">uncultured Caudovirales phage</name>
    <dbReference type="NCBI Taxonomy" id="2100421"/>
    <lineage>
        <taxon>Viruses</taxon>
        <taxon>Duplodnaviria</taxon>
        <taxon>Heunggongvirae</taxon>
        <taxon>Uroviricota</taxon>
        <taxon>Caudoviricetes</taxon>
        <taxon>Peduoviridae</taxon>
        <taxon>Maltschvirus</taxon>
        <taxon>Maltschvirus maltsch</taxon>
    </lineage>
</organism>
<accession>A0A6J5SKK0</accession>
<gene>
    <name evidence="2" type="ORF">UFOVP1465_37</name>
    <name evidence="1" type="ORF">UFOVP937_8</name>
</gene>
<dbReference type="EMBL" id="LR796884">
    <property type="protein sequence ID" value="CAB4172482.1"/>
    <property type="molecule type" value="Genomic_DNA"/>
</dbReference>
<reference evidence="2" key="1">
    <citation type="submission" date="2020-05" db="EMBL/GenBank/DDBJ databases">
        <authorList>
            <person name="Chiriac C."/>
            <person name="Salcher M."/>
            <person name="Ghai R."/>
            <person name="Kavagutti S V."/>
        </authorList>
    </citation>
    <scope>NUCLEOTIDE SEQUENCE</scope>
</reference>
<protein>
    <submittedName>
        <fullName evidence="2">Uncharacterized protein</fullName>
    </submittedName>
</protein>
<dbReference type="EMBL" id="LR797408">
    <property type="protein sequence ID" value="CAB4214360.1"/>
    <property type="molecule type" value="Genomic_DNA"/>
</dbReference>
<sequence length="907" mass="89803">MLKVAGGGTGGGGTPGALVYQGLWNASANSPTLTSSVGTQGYYYVVSVAGTTNLNGITDWQVNDWAIFNGTIWQKIDNTETVVSVNGKDGIVVLTAGDVGATPNTTYVISGTGLSGGGRLNANVTVNLANTTVTAGTYGNSTSVAQIVVDAQGRITSASNVAISGGGGGSGTVTSIATGTGLTGGPITTTGTISIDNTTVTAGAYGNASTVGTFTVNGQGQLTAAANAAISIPASAINTTIPNSGLTNSSVTINGTSISLGGSGTVTANTTGTLTLGTGLTGTSFNGSTAVTANLADTTVTAGSYGNASTVGTFTVDAQGRLTAAANTAISIAVGSVSGAVPNTRLISTSTGLTGGGDLSADRTLSVTANSTQQLVGVQNNGVAVATRQIINFAPGNNVVITTSDDSANGRANVTIGDAAAATFATSVTTPTVLMNGATSGTVTVKVPAVAGTTNFQLPSSNGTSGYVLSTDGSGNTSWIASSGSPGGSNTQVQYNNSGAFAGSSNLTFDGTNLTVSGTAVMGSSFLRNRLINGNMYIAQRTTVAATTATSGTGSTATVTFSGITVPVGTQVVVSGVTPTGYNGTYTVTASSSGSVSFASTTTGSQTVAGTITFAAATVTAGTTVPTASTGYPCVDRWFVYSTGANVTAAQVAGSGANKNLLQVTGAASVTAVGIGQRIEQLNSYDLAGQTCMLSVNIANSLLTTVTWTASYATTADTFGTIGTATKTQIATGTFTVSSTLTQYTTTISVPAAATTGIEILFTVAAQTSGTWQVGNVQLEAGTIATPFERQPYSQQLVSCQRYFAKLSGFTGSTYLPYGAGFVSATTNAYVWIKYPTTMRAAPTVAQSGTAAYDNTTQAATSLSTVYPGTDSAGVNVVVASGLTANRPALWINNVNTTGYVTLSAEL</sequence>